<sequence>MDQGLVRLLELYTNLFTMFRWNNRPTLLRTNEAENAFVSAQFSLLLSLIARENGEKVNEDRLFKRILLKELPKCILSDISVDTKVLIKELDPEKWDAVFDATVSEVAPLLPANHREEFMNEMKMVKDGSTEGKIISTGDLLSALLEADIHSRFFPEYYEEALESLKKRLSHFDRFQPYKILRESPWIKDYQEALVVLLRAVRWNRLKRNVETTVAGHSFYVAVIAYLLALMENEVGNNIDSLEVVKKALLHDIPESLTGDIITPTKRKVEGFEEVVSKVEEKMVSEKLLVHMPKNIALELKQRMLDPFGGKEGRLVRAADLTAAVVECLMEIKTGNTQLAFRSAISNMLDTLSKSEFENVRNLSDTFRWGLELAGR</sequence>
<accession>A0A7C5E1U9</accession>
<dbReference type="InterPro" id="IPR003607">
    <property type="entry name" value="HD/PDEase_dom"/>
</dbReference>
<dbReference type="Gene3D" id="1.10.3210.10">
    <property type="entry name" value="Hypothetical protein af1432"/>
    <property type="match status" value="2"/>
</dbReference>
<dbReference type="CDD" id="cd00077">
    <property type="entry name" value="HDc"/>
    <property type="match status" value="1"/>
</dbReference>
<dbReference type="SUPFAM" id="SSF109604">
    <property type="entry name" value="HD-domain/PDEase-like"/>
    <property type="match status" value="2"/>
</dbReference>
<name>A0A7C5E1U9_9BACT</name>
<dbReference type="EMBL" id="DRTH01000024">
    <property type="protein sequence ID" value="HHF08242.1"/>
    <property type="molecule type" value="Genomic_DNA"/>
</dbReference>
<dbReference type="AlphaFoldDB" id="A0A7C5E1U9"/>
<gene>
    <name evidence="1" type="ORF">ENL26_00515</name>
</gene>
<proteinExistence type="predicted"/>
<evidence type="ECO:0000313" key="1">
    <source>
        <dbReference type="EMBL" id="HHF08242.1"/>
    </source>
</evidence>
<organism evidence="1">
    <name type="scientific">Kosmotoga arenicorallina</name>
    <dbReference type="NCBI Taxonomy" id="688066"/>
    <lineage>
        <taxon>Bacteria</taxon>
        <taxon>Thermotogati</taxon>
        <taxon>Thermotogota</taxon>
        <taxon>Thermotogae</taxon>
        <taxon>Kosmotogales</taxon>
        <taxon>Kosmotogaceae</taxon>
        <taxon>Kosmotoga</taxon>
    </lineage>
</organism>
<reference evidence="1" key="1">
    <citation type="journal article" date="2020" name="mSystems">
        <title>Genome- and Community-Level Interaction Insights into Carbon Utilization and Element Cycling Functions of Hydrothermarchaeota in Hydrothermal Sediment.</title>
        <authorList>
            <person name="Zhou Z."/>
            <person name="Liu Y."/>
            <person name="Xu W."/>
            <person name="Pan J."/>
            <person name="Luo Z.H."/>
            <person name="Li M."/>
        </authorList>
    </citation>
    <scope>NUCLEOTIDE SEQUENCE [LARGE SCALE GENOMIC DNA]</scope>
    <source>
        <strain evidence="1">HyVt-80</strain>
    </source>
</reference>
<dbReference type="Proteomes" id="UP000886129">
    <property type="component" value="Unassembled WGS sequence"/>
</dbReference>
<dbReference type="Pfam" id="PF12917">
    <property type="entry name" value="YfbR-like"/>
    <property type="match status" value="2"/>
</dbReference>
<comment type="caution">
    <text evidence="1">The sequence shown here is derived from an EMBL/GenBank/DDBJ whole genome shotgun (WGS) entry which is preliminary data.</text>
</comment>
<protein>
    <submittedName>
        <fullName evidence="1">HD domain-containing protein</fullName>
    </submittedName>
</protein>